<reference evidence="4" key="1">
    <citation type="submission" date="2018-08" db="EMBL/GenBank/DDBJ databases">
        <title>Thalassotalea euphylliae genome.</title>
        <authorList>
            <person name="Summers S."/>
            <person name="Rice S.A."/>
            <person name="Freckelton M.L."/>
            <person name="Nedved B.T."/>
            <person name="Hadfield M.G."/>
        </authorList>
    </citation>
    <scope>NUCLEOTIDE SEQUENCE [LARGE SCALE GENOMIC DNA]</scope>
    <source>
        <strain evidence="4">H3</strain>
    </source>
</reference>
<evidence type="ECO:0000256" key="2">
    <source>
        <dbReference type="SAM" id="MobiDB-lite"/>
    </source>
</evidence>
<keyword evidence="1" id="KW-0694">RNA-binding</keyword>
<dbReference type="PROSITE" id="PS50889">
    <property type="entry name" value="S4"/>
    <property type="match status" value="1"/>
</dbReference>
<dbReference type="AlphaFoldDB" id="A0A3E0U6F9"/>
<dbReference type="Gene3D" id="3.10.290.10">
    <property type="entry name" value="RNA-binding S4 domain"/>
    <property type="match status" value="1"/>
</dbReference>
<organism evidence="3 4">
    <name type="scientific">Thalassotalea euphylliae</name>
    <dbReference type="NCBI Taxonomy" id="1655234"/>
    <lineage>
        <taxon>Bacteria</taxon>
        <taxon>Pseudomonadati</taxon>
        <taxon>Pseudomonadota</taxon>
        <taxon>Gammaproteobacteria</taxon>
        <taxon>Alteromonadales</taxon>
        <taxon>Colwelliaceae</taxon>
        <taxon>Thalassotalea</taxon>
    </lineage>
</organism>
<accession>A0A3E0U6F9</accession>
<evidence type="ECO:0000313" key="4">
    <source>
        <dbReference type="Proteomes" id="UP000256899"/>
    </source>
</evidence>
<feature type="region of interest" description="Disordered" evidence="2">
    <location>
        <begin position="107"/>
        <end position="196"/>
    </location>
</feature>
<feature type="compositionally biased region" description="Polar residues" evidence="2">
    <location>
        <begin position="138"/>
        <end position="147"/>
    </location>
</feature>
<dbReference type="SUPFAM" id="SSF55174">
    <property type="entry name" value="Alpha-L RNA-binding motif"/>
    <property type="match status" value="1"/>
</dbReference>
<evidence type="ECO:0000256" key="1">
    <source>
        <dbReference type="PROSITE-ProRule" id="PRU00182"/>
    </source>
</evidence>
<dbReference type="InterPro" id="IPR036986">
    <property type="entry name" value="S4_RNA-bd_sf"/>
</dbReference>
<evidence type="ECO:0000313" key="3">
    <source>
        <dbReference type="EMBL" id="REL32548.1"/>
    </source>
</evidence>
<protein>
    <submittedName>
        <fullName evidence="3">RNA-binding S4 domain-containing protein</fullName>
    </submittedName>
</protein>
<comment type="caution">
    <text evidence="3">The sequence shown here is derived from an EMBL/GenBank/DDBJ whole genome shotgun (WGS) entry which is preliminary data.</text>
</comment>
<dbReference type="GO" id="GO:0003723">
    <property type="term" value="F:RNA binding"/>
    <property type="evidence" value="ECO:0007669"/>
    <property type="project" value="UniProtKB-KW"/>
</dbReference>
<proteinExistence type="predicted"/>
<dbReference type="EMBL" id="QUOT01000001">
    <property type="protein sequence ID" value="REL32548.1"/>
    <property type="molecule type" value="Genomic_DNA"/>
</dbReference>
<name>A0A3E0U6F9_9GAMM</name>
<dbReference type="Pfam" id="PF13275">
    <property type="entry name" value="S4_2"/>
    <property type="match status" value="1"/>
</dbReference>
<gene>
    <name evidence="3" type="ORF">DXX94_00320</name>
</gene>
<dbReference type="Proteomes" id="UP000256899">
    <property type="component" value="Unassembled WGS sequence"/>
</dbReference>
<keyword evidence="4" id="KW-1185">Reference proteome</keyword>
<sequence length="196" mass="22012">MQHFDPCDKMRKIFYIADKNMANVYLVEIDQQPIELYKLLKIADLVSGGGEAKVLIAEGYVLLNNEVEFQKRKKVYDGDYIQLGDNIIEVQYVAPEYEPQLVESALQENELAESEQKTSDGDEPFAYQNNEPKPHQAVTKQQASSNKKGGDKSKAPKSKATKPKSSANNKGNKKKAAKEPDQKTDKNSGKRRAISF</sequence>
<feature type="compositionally biased region" description="Basic and acidic residues" evidence="2">
    <location>
        <begin position="177"/>
        <end position="188"/>
    </location>
</feature>